<reference evidence="1" key="1">
    <citation type="journal article" date="2022" name="bioRxiv">
        <title>Sequencing and chromosome-scale assembly of the giantPleurodeles waltlgenome.</title>
        <authorList>
            <person name="Brown T."/>
            <person name="Elewa A."/>
            <person name="Iarovenko S."/>
            <person name="Subramanian E."/>
            <person name="Araus A.J."/>
            <person name="Petzold A."/>
            <person name="Susuki M."/>
            <person name="Suzuki K.-i.T."/>
            <person name="Hayashi T."/>
            <person name="Toyoda A."/>
            <person name="Oliveira C."/>
            <person name="Osipova E."/>
            <person name="Leigh N.D."/>
            <person name="Simon A."/>
            <person name="Yun M.H."/>
        </authorList>
    </citation>
    <scope>NUCLEOTIDE SEQUENCE</scope>
    <source>
        <strain evidence="1">20211129_DDA</strain>
        <tissue evidence="1">Liver</tissue>
    </source>
</reference>
<evidence type="ECO:0000313" key="2">
    <source>
        <dbReference type="Proteomes" id="UP001066276"/>
    </source>
</evidence>
<accession>A0AAV7M4Z8</accession>
<organism evidence="1 2">
    <name type="scientific">Pleurodeles waltl</name>
    <name type="common">Iberian ribbed newt</name>
    <dbReference type="NCBI Taxonomy" id="8319"/>
    <lineage>
        <taxon>Eukaryota</taxon>
        <taxon>Metazoa</taxon>
        <taxon>Chordata</taxon>
        <taxon>Craniata</taxon>
        <taxon>Vertebrata</taxon>
        <taxon>Euteleostomi</taxon>
        <taxon>Amphibia</taxon>
        <taxon>Batrachia</taxon>
        <taxon>Caudata</taxon>
        <taxon>Salamandroidea</taxon>
        <taxon>Salamandridae</taxon>
        <taxon>Pleurodelinae</taxon>
        <taxon>Pleurodeles</taxon>
    </lineage>
</organism>
<evidence type="ECO:0000313" key="1">
    <source>
        <dbReference type="EMBL" id="KAJ1098652.1"/>
    </source>
</evidence>
<dbReference type="AlphaFoldDB" id="A0AAV7M4Z8"/>
<feature type="non-terminal residue" evidence="1">
    <location>
        <position position="114"/>
    </location>
</feature>
<protein>
    <submittedName>
        <fullName evidence="1">Uncharacterized protein</fullName>
    </submittedName>
</protein>
<dbReference type="PANTHER" id="PTHR31635:SF196">
    <property type="entry name" value="REVERSE TRANSCRIPTASE DOMAIN-CONTAINING PROTEIN-RELATED"/>
    <property type="match status" value="1"/>
</dbReference>
<name>A0AAV7M4Z8_PLEWA</name>
<comment type="caution">
    <text evidence="1">The sequence shown here is derived from an EMBL/GenBank/DDBJ whole genome shotgun (WGS) entry which is preliminary data.</text>
</comment>
<dbReference type="Proteomes" id="UP001066276">
    <property type="component" value="Chromosome 10"/>
</dbReference>
<feature type="non-terminal residue" evidence="1">
    <location>
        <position position="1"/>
    </location>
</feature>
<gene>
    <name evidence="1" type="ORF">NDU88_003759</name>
</gene>
<dbReference type="EMBL" id="JANPWB010000014">
    <property type="protein sequence ID" value="KAJ1098652.1"/>
    <property type="molecule type" value="Genomic_DNA"/>
</dbReference>
<dbReference type="PANTHER" id="PTHR31635">
    <property type="entry name" value="REVERSE TRANSCRIPTASE DOMAIN-CONTAINING PROTEIN-RELATED"/>
    <property type="match status" value="1"/>
</dbReference>
<keyword evidence="2" id="KW-1185">Reference proteome</keyword>
<sequence length="114" mass="13481">RWQTLPLNVMGWVALYKMMILPRLLYIFQNVPILIPHSWFKNLESITGRFLWRGNRHRVVIQHCRRGMYDGGLGASDPYLYYLATQLIVVHDWFNGGWEDPAYKTELTLLGFPQ</sequence>
<proteinExistence type="predicted"/>